<dbReference type="PANTHER" id="PTHR12192">
    <property type="entry name" value="CATION TRANSPORT PROTEIN CHAC-RELATED"/>
    <property type="match status" value="1"/>
</dbReference>
<dbReference type="CDD" id="cd06661">
    <property type="entry name" value="GGCT_like"/>
    <property type="match status" value="1"/>
</dbReference>
<evidence type="ECO:0000313" key="3">
    <source>
        <dbReference type="EMBL" id="ABS63205.1"/>
    </source>
</evidence>
<dbReference type="RefSeq" id="WP_012110493.1">
    <property type="nucleotide sequence ID" value="NC_009719.1"/>
</dbReference>
<dbReference type="KEGG" id="pla:Plav_1586"/>
<proteinExistence type="predicted"/>
<dbReference type="EC" id="4.3.2.7" evidence="1"/>
<name>A7HTH2_PARL1</name>
<dbReference type="Gene3D" id="3.10.490.10">
    <property type="entry name" value="Gamma-glutamyl cyclotransferase-like"/>
    <property type="match status" value="1"/>
</dbReference>
<dbReference type="eggNOG" id="COG3703">
    <property type="taxonomic scope" value="Bacteria"/>
</dbReference>
<dbReference type="InterPro" id="IPR006840">
    <property type="entry name" value="ChaC"/>
</dbReference>
<dbReference type="STRING" id="402881.Plav_1586"/>
<dbReference type="EMBL" id="CP000774">
    <property type="protein sequence ID" value="ABS63205.1"/>
    <property type="molecule type" value="Genomic_DNA"/>
</dbReference>
<keyword evidence="2" id="KW-0456">Lyase</keyword>
<reference evidence="3 4" key="1">
    <citation type="journal article" date="2011" name="Stand. Genomic Sci.">
        <title>Complete genome sequence of Parvibaculum lavamentivorans type strain (DS-1(T)).</title>
        <authorList>
            <person name="Schleheck D."/>
            <person name="Weiss M."/>
            <person name="Pitluck S."/>
            <person name="Bruce D."/>
            <person name="Land M.L."/>
            <person name="Han S."/>
            <person name="Saunders E."/>
            <person name="Tapia R."/>
            <person name="Detter C."/>
            <person name="Brettin T."/>
            <person name="Han J."/>
            <person name="Woyke T."/>
            <person name="Goodwin L."/>
            <person name="Pennacchio L."/>
            <person name="Nolan M."/>
            <person name="Cook A.M."/>
            <person name="Kjelleberg S."/>
            <person name="Thomas T."/>
        </authorList>
    </citation>
    <scope>NUCLEOTIDE SEQUENCE [LARGE SCALE GENOMIC DNA]</scope>
    <source>
        <strain evidence="4">DS-1 / DSM 13023 / NCIMB 13966</strain>
    </source>
</reference>
<dbReference type="Proteomes" id="UP000006377">
    <property type="component" value="Chromosome"/>
</dbReference>
<dbReference type="GO" id="GO:0005737">
    <property type="term" value="C:cytoplasm"/>
    <property type="evidence" value="ECO:0007669"/>
    <property type="project" value="TreeGrafter"/>
</dbReference>
<sequence length="182" mass="20764">MQDLWVFGYGSLMWRPGFEHEERRPARLRGYHRSFCVYSHVHRGTPEKPGLVFGLDAGGSCRGVAFRVAGERADETRRYLQAREQVTLVYRDVVKQVELVDTGARVDALCFVVDRAHKQYAGRLSFEEQVCLIAAGEGRSGPNPDYLESTVRHLDEAGLPDKGLSRLWCAVEQRLHRSLEFR</sequence>
<keyword evidence="4" id="KW-1185">Reference proteome</keyword>
<protein>
    <recommendedName>
        <fullName evidence="1">glutathione-specific gamma-glutamylcyclotransferase</fullName>
        <ecNumber evidence="1">4.3.2.7</ecNumber>
    </recommendedName>
</protein>
<accession>A7HTH2</accession>
<dbReference type="InterPro" id="IPR036568">
    <property type="entry name" value="GGCT-like_sf"/>
</dbReference>
<dbReference type="HOGENOM" id="CLU_070703_1_1_5"/>
<dbReference type="GO" id="GO:0061928">
    <property type="term" value="F:glutathione specific gamma-glutamylcyclotransferase activity"/>
    <property type="evidence" value="ECO:0007669"/>
    <property type="project" value="UniProtKB-EC"/>
</dbReference>
<dbReference type="OrthoDB" id="9795692at2"/>
<dbReference type="SUPFAM" id="SSF110857">
    <property type="entry name" value="Gamma-glutamyl cyclotransferase-like"/>
    <property type="match status" value="1"/>
</dbReference>
<organism evidence="3 4">
    <name type="scientific">Parvibaculum lavamentivorans (strain DS-1 / DSM 13023 / NCIMB 13966)</name>
    <dbReference type="NCBI Taxonomy" id="402881"/>
    <lineage>
        <taxon>Bacteria</taxon>
        <taxon>Pseudomonadati</taxon>
        <taxon>Pseudomonadota</taxon>
        <taxon>Alphaproteobacteria</taxon>
        <taxon>Hyphomicrobiales</taxon>
        <taxon>Parvibaculaceae</taxon>
        <taxon>Parvibaculum</taxon>
    </lineage>
</organism>
<dbReference type="GO" id="GO:0006751">
    <property type="term" value="P:glutathione catabolic process"/>
    <property type="evidence" value="ECO:0007669"/>
    <property type="project" value="InterPro"/>
</dbReference>
<dbReference type="Pfam" id="PF04752">
    <property type="entry name" value="ChaC"/>
    <property type="match status" value="1"/>
</dbReference>
<evidence type="ECO:0000313" key="4">
    <source>
        <dbReference type="Proteomes" id="UP000006377"/>
    </source>
</evidence>
<dbReference type="AlphaFoldDB" id="A7HTH2"/>
<evidence type="ECO:0000256" key="1">
    <source>
        <dbReference type="ARBA" id="ARBA00012344"/>
    </source>
</evidence>
<evidence type="ECO:0000256" key="2">
    <source>
        <dbReference type="ARBA" id="ARBA00023239"/>
    </source>
</evidence>
<gene>
    <name evidence="3" type="ordered locus">Plav_1586</name>
</gene>
<dbReference type="InterPro" id="IPR013024">
    <property type="entry name" value="GGCT-like"/>
</dbReference>
<dbReference type="PANTHER" id="PTHR12192:SF2">
    <property type="entry name" value="GLUTATHIONE-SPECIFIC GAMMA-GLUTAMYLCYCLOTRANSFERASE 2"/>
    <property type="match status" value="1"/>
</dbReference>